<gene>
    <name evidence="1" type="ORF">C7S10_05920</name>
</gene>
<protein>
    <recommendedName>
        <fullName evidence="3">Ribulose 1,5-bisphosphate carboxylase large subunit</fullName>
    </recommendedName>
</protein>
<dbReference type="Proteomes" id="UP000244867">
    <property type="component" value="Unassembled WGS sequence"/>
</dbReference>
<dbReference type="AlphaFoldDB" id="A0A2R7Z0C3"/>
<proteinExistence type="predicted"/>
<comment type="caution">
    <text evidence="1">The sequence shown here is derived from an EMBL/GenBank/DDBJ whole genome shotgun (WGS) entry which is preliminary data.</text>
</comment>
<sequence>MRLPVPGPRDLLAVLERGSEQVEALLGAVPRVLALLDQAEALMVRASAAIDQVEAVTRDAAGVVVRTSGVVDRAETQVGRITTLLDDFEPSLARLQPTLEKLSETTNPDEVAALVHLVDHLPELSTRLEEDVLPIMTTLGTVAPDLHDLLAVSRELNDMLAKLPGLGRIKRRIDEQQGEDGTTAAVRE</sequence>
<reference evidence="1 2" key="1">
    <citation type="submission" date="2018-03" db="EMBL/GenBank/DDBJ databases">
        <authorList>
            <person name="Keele B.F."/>
        </authorList>
    </citation>
    <scope>NUCLEOTIDE SEQUENCE [LARGE SCALE GENOMIC DNA]</scope>
    <source>
        <strain evidence="1 2">IB-3</strain>
    </source>
</reference>
<evidence type="ECO:0008006" key="3">
    <source>
        <dbReference type="Google" id="ProtNLM"/>
    </source>
</evidence>
<dbReference type="RefSeq" id="WP_108343501.1">
    <property type="nucleotide sequence ID" value="NZ_PYXZ01000002.1"/>
</dbReference>
<organism evidence="1 2">
    <name type="scientific">Nocardioides currus</name>
    <dbReference type="NCBI Taxonomy" id="2133958"/>
    <lineage>
        <taxon>Bacteria</taxon>
        <taxon>Bacillati</taxon>
        <taxon>Actinomycetota</taxon>
        <taxon>Actinomycetes</taxon>
        <taxon>Propionibacteriales</taxon>
        <taxon>Nocardioidaceae</taxon>
        <taxon>Nocardioides</taxon>
    </lineage>
</organism>
<name>A0A2R7Z0C3_9ACTN</name>
<evidence type="ECO:0000313" key="2">
    <source>
        <dbReference type="Proteomes" id="UP000244867"/>
    </source>
</evidence>
<evidence type="ECO:0000313" key="1">
    <source>
        <dbReference type="EMBL" id="PUA81609.1"/>
    </source>
</evidence>
<keyword evidence="2" id="KW-1185">Reference proteome</keyword>
<dbReference type="EMBL" id="PYXZ01000002">
    <property type="protein sequence ID" value="PUA81609.1"/>
    <property type="molecule type" value="Genomic_DNA"/>
</dbReference>
<accession>A0A2R7Z0C3</accession>
<dbReference type="OrthoDB" id="4774719at2"/>